<comment type="caution">
    <text evidence="3">The sequence shown here is derived from an EMBL/GenBank/DDBJ whole genome shotgun (WGS) entry which is preliminary data.</text>
</comment>
<accession>A0AAV4WHS9</accession>
<keyword evidence="2" id="KW-1133">Transmembrane helix</keyword>
<feature type="region of interest" description="Disordered" evidence="1">
    <location>
        <begin position="337"/>
        <end position="374"/>
    </location>
</feature>
<feature type="transmembrane region" description="Helical" evidence="2">
    <location>
        <begin position="154"/>
        <end position="177"/>
    </location>
</feature>
<evidence type="ECO:0000313" key="3">
    <source>
        <dbReference type="EMBL" id="GIY81838.1"/>
    </source>
</evidence>
<keyword evidence="2" id="KW-0472">Membrane</keyword>
<dbReference type="AlphaFoldDB" id="A0AAV4WHS9"/>
<organism evidence="3 4">
    <name type="scientific">Caerostris extrusa</name>
    <name type="common">Bark spider</name>
    <name type="synonym">Caerostris bankana</name>
    <dbReference type="NCBI Taxonomy" id="172846"/>
    <lineage>
        <taxon>Eukaryota</taxon>
        <taxon>Metazoa</taxon>
        <taxon>Ecdysozoa</taxon>
        <taxon>Arthropoda</taxon>
        <taxon>Chelicerata</taxon>
        <taxon>Arachnida</taxon>
        <taxon>Araneae</taxon>
        <taxon>Araneomorphae</taxon>
        <taxon>Entelegynae</taxon>
        <taxon>Araneoidea</taxon>
        <taxon>Araneidae</taxon>
        <taxon>Caerostris</taxon>
    </lineage>
</organism>
<feature type="region of interest" description="Disordered" evidence="1">
    <location>
        <begin position="97"/>
        <end position="131"/>
    </location>
</feature>
<dbReference type="Proteomes" id="UP001054945">
    <property type="component" value="Unassembled WGS sequence"/>
</dbReference>
<sequence>MKIYQKKDMSQQEKTALVHLQRRHTLMEGTCEVDPGKNLRRSRTNSLDNILENNLLQDIEASTVEEHELNKKMRKLSRIPTVVITESELSSSSLYKNRKAKINSDDESADEPEPNMPTVDAENPEPRYLNDPNLKPVPVQTAHRPEKVSSCCCYFSVAVAICLVSLGIIIAIGGIVYMELFSAFKEKPETTPIIDINKDDLMNINEMLYELNAKNVLGKNEEIKMEALPIENKFKKSETLTHFVEEISTVESLPIENKFKKSETFTHFVEEISTVESLSSSEKPIVFDNKIVYEPLNDKEKPNNTNVDGQSTKNERLNTNEFEIFLSNLRAVAGRLQEKVSDKSSDRNLHSESNQNLEHTEETHLEDEVTPKNFRDPNLAVESLQETNENLIESDKFNSEPMHVLNENWNNQSLVSEENFETGNDKDHELNLDASKKLLQDSSETDLHTEHSVDLNSSAFHEYLNKDTEHNEQEFNLNDSDHTQLVFIRPVVESKAVPVPLEFLRRIGFDMKNVSLHQPLSPQDMDIKFSLAEALKYLKSLDVDNKLPTSREKSDVPIINTKKEDESKPNVEAEQVKYLDILRERGF</sequence>
<evidence type="ECO:0000313" key="4">
    <source>
        <dbReference type="Proteomes" id="UP001054945"/>
    </source>
</evidence>
<keyword evidence="4" id="KW-1185">Reference proteome</keyword>
<gene>
    <name evidence="3" type="primary">AVEN_818_1</name>
    <name evidence="3" type="ORF">CEXT_779641</name>
</gene>
<proteinExistence type="predicted"/>
<feature type="compositionally biased region" description="Basic and acidic residues" evidence="1">
    <location>
        <begin position="358"/>
        <end position="374"/>
    </location>
</feature>
<name>A0AAV4WHS9_CAEEX</name>
<keyword evidence="2" id="KW-0812">Transmembrane</keyword>
<reference evidence="3 4" key="1">
    <citation type="submission" date="2021-06" db="EMBL/GenBank/DDBJ databases">
        <title>Caerostris extrusa draft genome.</title>
        <authorList>
            <person name="Kono N."/>
            <person name="Arakawa K."/>
        </authorList>
    </citation>
    <scope>NUCLEOTIDE SEQUENCE [LARGE SCALE GENOMIC DNA]</scope>
</reference>
<evidence type="ECO:0000256" key="2">
    <source>
        <dbReference type="SAM" id="Phobius"/>
    </source>
</evidence>
<dbReference type="EMBL" id="BPLR01016173">
    <property type="protein sequence ID" value="GIY81838.1"/>
    <property type="molecule type" value="Genomic_DNA"/>
</dbReference>
<evidence type="ECO:0000256" key="1">
    <source>
        <dbReference type="SAM" id="MobiDB-lite"/>
    </source>
</evidence>
<feature type="compositionally biased region" description="Basic and acidic residues" evidence="1">
    <location>
        <begin position="337"/>
        <end position="350"/>
    </location>
</feature>
<protein>
    <submittedName>
        <fullName evidence="3">Uncharacterized protein</fullName>
    </submittedName>
</protein>